<proteinExistence type="predicted"/>
<accession>A0A382LHG4</accession>
<evidence type="ECO:0000313" key="1">
    <source>
        <dbReference type="EMBL" id="SVC36218.1"/>
    </source>
</evidence>
<protein>
    <recommendedName>
        <fullName evidence="2">Aspartyl/asparaginy/proline hydroxylase domain-containing protein</fullName>
    </recommendedName>
</protein>
<dbReference type="AlphaFoldDB" id="A0A382LHG4"/>
<name>A0A382LHG4_9ZZZZ</name>
<sequence>MSTSNWEQSKEQSDFHFDWKRHEAGGHDYKWLARFEGDWSEELEVIKETAQPKTWASRGKNYHKDHPDLEAEQNDLKNAGMDADQVIFRKVFEFEGVWKTMIDKLGLENSKQAFHIQYPGELLNLHIDKQYEMNDNPKNVARFFIFLEDWKPGQFLQIGTSFVQWRKGDLVWFDWPNMPHASANAGWEPRCLIQITGTMTDITKDLFLGRNKIIKIVKQA</sequence>
<evidence type="ECO:0008006" key="2">
    <source>
        <dbReference type="Google" id="ProtNLM"/>
    </source>
</evidence>
<dbReference type="EMBL" id="UINC01087121">
    <property type="protein sequence ID" value="SVC36218.1"/>
    <property type="molecule type" value="Genomic_DNA"/>
</dbReference>
<organism evidence="1">
    <name type="scientific">marine metagenome</name>
    <dbReference type="NCBI Taxonomy" id="408172"/>
    <lineage>
        <taxon>unclassified sequences</taxon>
        <taxon>metagenomes</taxon>
        <taxon>ecological metagenomes</taxon>
    </lineage>
</organism>
<reference evidence="1" key="1">
    <citation type="submission" date="2018-05" db="EMBL/GenBank/DDBJ databases">
        <authorList>
            <person name="Lanie J.A."/>
            <person name="Ng W.-L."/>
            <person name="Kazmierczak K.M."/>
            <person name="Andrzejewski T.M."/>
            <person name="Davidsen T.M."/>
            <person name="Wayne K.J."/>
            <person name="Tettelin H."/>
            <person name="Glass J.I."/>
            <person name="Rusch D."/>
            <person name="Podicherti R."/>
            <person name="Tsui H.-C.T."/>
            <person name="Winkler M.E."/>
        </authorList>
    </citation>
    <scope>NUCLEOTIDE SEQUENCE</scope>
</reference>
<gene>
    <name evidence="1" type="ORF">METZ01_LOCUS289072</name>
</gene>